<evidence type="ECO:0000256" key="1">
    <source>
        <dbReference type="SAM" id="MobiDB-lite"/>
    </source>
</evidence>
<organism evidence="2">
    <name type="scientific">uncultured Microvirga sp</name>
    <dbReference type="NCBI Taxonomy" id="412392"/>
    <lineage>
        <taxon>Bacteria</taxon>
        <taxon>Pseudomonadati</taxon>
        <taxon>Pseudomonadota</taxon>
        <taxon>Alphaproteobacteria</taxon>
        <taxon>Hyphomicrobiales</taxon>
        <taxon>Methylobacteriaceae</taxon>
        <taxon>Microvirga</taxon>
        <taxon>environmental samples</taxon>
    </lineage>
</organism>
<sequence>AVRSLLDQLLPWLRPSYHDRRLQPDRRSPPRDVEPEAAKM</sequence>
<reference evidence="2" key="1">
    <citation type="submission" date="2020-02" db="EMBL/GenBank/DDBJ databases">
        <authorList>
            <person name="Meier V. D."/>
        </authorList>
    </citation>
    <scope>NUCLEOTIDE SEQUENCE</scope>
    <source>
        <strain evidence="2">AVDCRST_MAG90</strain>
    </source>
</reference>
<dbReference type="AlphaFoldDB" id="A0A6J4KWM7"/>
<feature type="region of interest" description="Disordered" evidence="1">
    <location>
        <begin position="17"/>
        <end position="40"/>
    </location>
</feature>
<protein>
    <submittedName>
        <fullName evidence="2">Uncharacterized protein</fullName>
    </submittedName>
</protein>
<feature type="non-terminal residue" evidence="2">
    <location>
        <position position="40"/>
    </location>
</feature>
<proteinExistence type="predicted"/>
<dbReference type="EMBL" id="CADCUC010000135">
    <property type="protein sequence ID" value="CAA9315187.1"/>
    <property type="molecule type" value="Genomic_DNA"/>
</dbReference>
<accession>A0A6J4KWM7</accession>
<gene>
    <name evidence="2" type="ORF">AVDCRST_MAG90-700</name>
</gene>
<evidence type="ECO:0000313" key="2">
    <source>
        <dbReference type="EMBL" id="CAA9315187.1"/>
    </source>
</evidence>
<feature type="non-terminal residue" evidence="2">
    <location>
        <position position="1"/>
    </location>
</feature>
<name>A0A6J4KWM7_9HYPH</name>